<keyword evidence="8" id="KW-0378">Hydrolase</keyword>
<dbReference type="GO" id="GO:0030246">
    <property type="term" value="F:carbohydrate binding"/>
    <property type="evidence" value="ECO:0007669"/>
    <property type="project" value="InterPro"/>
</dbReference>
<dbReference type="Proteomes" id="UP000054321">
    <property type="component" value="Unassembled WGS sequence"/>
</dbReference>
<dbReference type="HOGENOM" id="CLU_004542_2_0_1"/>
<evidence type="ECO:0000256" key="4">
    <source>
        <dbReference type="ARBA" id="ARBA00005336"/>
    </source>
</evidence>
<comment type="pathway">
    <text evidence="3">Glycan metabolism; cellulose degradation.</text>
</comment>
<keyword evidence="16" id="KW-1185">Reference proteome</keyword>
<dbReference type="FunFam" id="3.20.20.300:FF:000002">
    <property type="entry name" value="Probable beta-glucosidase"/>
    <property type="match status" value="1"/>
</dbReference>
<evidence type="ECO:0000256" key="10">
    <source>
        <dbReference type="ARBA" id="ARBA00023180"/>
    </source>
</evidence>
<dbReference type="SUPFAM" id="SSF49785">
    <property type="entry name" value="Galactose-binding domain-like"/>
    <property type="match status" value="1"/>
</dbReference>
<dbReference type="Gene3D" id="2.60.40.10">
    <property type="entry name" value="Immunoglobulins"/>
    <property type="match status" value="1"/>
</dbReference>
<sequence length="812" mass="85939">MYSLQPKFWAAVATLTSLAQNKAEASLKQLSINDKVGLVSGSGGDCVGNTFSAPSIGYPSLCLQDGPLGVRQDSDNTTAFTPGIMAAATWDIQLIQQRGQFIGEEAKAIGINAQLGPVCGPLGKVVYGGRNWEGFSVDPYLQGIATALTVEGIQSSGVQAVTKHFIANEQETDRTTISSNVDDRVLHELYLWPFADAVHSNTAGIMCSYNQVNGTWACENDHTVNGLLKTELGFQGYVVSDWGAQHSTTPSALSGLDMEMPDSSYYGQQLATAVNNGDVPADRLDDMVRRILASWYLLQQDQNYPPEAINGHMNLTSDHSTNVRAVARDGIALLRNDGNTLPLSRPGSLAIIGSAAQTSPLGMGWGSGSAAYPYFVTPYDAINARAGTEGTSVTLGATDDPTQGANAAQGKDIAIVVVTSDSGEGSDRSSLDPDNGGNELVQAVAAANPNTIVVVHSVGPIILETILDAPGVRAVVWAGLPSSESGNALVDILYGDTSPSGKLPYTIAQSESDYPAVVITGPSDDFAEGLYIDYRHFDTNNIEPRYEFGFGLSYTNFSYSDLNINSSATPGPAASNVISGGRADLWEQVASVTCTITNDGAVAGKEVAQLYIGMPSSAPEAPPRQLRGFTKLSLGPGESGVATFSLRRRDLSFWDVELQEWVLPYGPFNLYIGATPISALSTIQAEAYTLNNGTQTQATLDVGGGNNVGWIHQGEWLGYSDIDFGTVTPTQFIVRVASGATDGITGVIQVVLDSLSASPICSLPVSGTGDWQNWTNVSATISAVTGIHTVYLLFTSDQDFDFINVNWFTFSS</sequence>
<feature type="domain" description="CBM6" evidence="14">
    <location>
        <begin position="681"/>
        <end position="811"/>
    </location>
</feature>
<dbReference type="InParanoid" id="A0A0C3GTY0"/>
<dbReference type="CDD" id="cd04084">
    <property type="entry name" value="CBM6_xylanase-like"/>
    <property type="match status" value="1"/>
</dbReference>
<dbReference type="InterPro" id="IPR050288">
    <property type="entry name" value="Cellulose_deg_GH3"/>
</dbReference>
<dbReference type="InterPro" id="IPR026891">
    <property type="entry name" value="Fn3-like"/>
</dbReference>
<evidence type="ECO:0000256" key="12">
    <source>
        <dbReference type="ARBA" id="ARBA00023295"/>
    </source>
</evidence>
<dbReference type="SUPFAM" id="SSF51445">
    <property type="entry name" value="(Trans)glycosidases"/>
    <property type="match status" value="1"/>
</dbReference>
<reference evidence="16" key="2">
    <citation type="submission" date="2015-01" db="EMBL/GenBank/DDBJ databases">
        <title>Evolutionary Origins and Diversification of the Mycorrhizal Mutualists.</title>
        <authorList>
            <consortium name="DOE Joint Genome Institute"/>
            <consortium name="Mycorrhizal Genomics Consortium"/>
            <person name="Kohler A."/>
            <person name="Kuo A."/>
            <person name="Nagy L.G."/>
            <person name="Floudas D."/>
            <person name="Copeland A."/>
            <person name="Barry K.W."/>
            <person name="Cichocki N."/>
            <person name="Veneault-Fourrey C."/>
            <person name="LaButti K."/>
            <person name="Lindquist E.A."/>
            <person name="Lipzen A."/>
            <person name="Lundell T."/>
            <person name="Morin E."/>
            <person name="Murat C."/>
            <person name="Riley R."/>
            <person name="Ohm R."/>
            <person name="Sun H."/>
            <person name="Tunlid A."/>
            <person name="Henrissat B."/>
            <person name="Grigoriev I.V."/>
            <person name="Hibbett D.S."/>
            <person name="Martin F."/>
        </authorList>
    </citation>
    <scope>NUCLEOTIDE SEQUENCE [LARGE SCALE GENOMIC DNA]</scope>
    <source>
        <strain evidence="16">Zn</strain>
    </source>
</reference>
<comment type="catalytic activity">
    <reaction evidence="1">
        <text>Hydrolysis of terminal, non-reducing beta-D-glucosyl residues with release of beta-D-glucose.</text>
        <dbReference type="EC" id="3.2.1.21"/>
    </reaction>
</comment>
<evidence type="ECO:0000256" key="3">
    <source>
        <dbReference type="ARBA" id="ARBA00004987"/>
    </source>
</evidence>
<dbReference type="STRING" id="913774.A0A0C3GTY0"/>
<dbReference type="Gene3D" id="3.40.50.1700">
    <property type="entry name" value="Glycoside hydrolase family 3 C-terminal domain"/>
    <property type="match status" value="1"/>
</dbReference>
<organism evidence="15 16">
    <name type="scientific">Oidiodendron maius (strain Zn)</name>
    <dbReference type="NCBI Taxonomy" id="913774"/>
    <lineage>
        <taxon>Eukaryota</taxon>
        <taxon>Fungi</taxon>
        <taxon>Dikarya</taxon>
        <taxon>Ascomycota</taxon>
        <taxon>Pezizomycotina</taxon>
        <taxon>Leotiomycetes</taxon>
        <taxon>Leotiomycetes incertae sedis</taxon>
        <taxon>Myxotrichaceae</taxon>
        <taxon>Oidiodendron</taxon>
    </lineage>
</organism>
<dbReference type="GO" id="GO:0008422">
    <property type="term" value="F:beta-glucosidase activity"/>
    <property type="evidence" value="ECO:0007669"/>
    <property type="project" value="UniProtKB-EC"/>
</dbReference>
<dbReference type="InterPro" id="IPR006584">
    <property type="entry name" value="Cellulose-bd_IV"/>
</dbReference>
<evidence type="ECO:0000256" key="11">
    <source>
        <dbReference type="ARBA" id="ARBA00023277"/>
    </source>
</evidence>
<dbReference type="InterPro" id="IPR005084">
    <property type="entry name" value="CBM6"/>
</dbReference>
<accession>A0A0C3GTY0</accession>
<comment type="subcellular location">
    <subcellularLocation>
        <location evidence="2">Secreted</location>
    </subcellularLocation>
</comment>
<dbReference type="EMBL" id="KN832889">
    <property type="protein sequence ID" value="KIM94749.1"/>
    <property type="molecule type" value="Genomic_DNA"/>
</dbReference>
<evidence type="ECO:0000256" key="9">
    <source>
        <dbReference type="ARBA" id="ARBA00023001"/>
    </source>
</evidence>
<dbReference type="Pfam" id="PF03422">
    <property type="entry name" value="CBM_6"/>
    <property type="match status" value="1"/>
</dbReference>
<dbReference type="InterPro" id="IPR017853">
    <property type="entry name" value="GH"/>
</dbReference>
<proteinExistence type="inferred from homology"/>
<dbReference type="Pfam" id="PF01915">
    <property type="entry name" value="Glyco_hydro_3_C"/>
    <property type="match status" value="1"/>
</dbReference>
<dbReference type="Gene3D" id="3.20.20.300">
    <property type="entry name" value="Glycoside hydrolase, family 3, N-terminal domain"/>
    <property type="match status" value="1"/>
</dbReference>
<dbReference type="OrthoDB" id="416222at2759"/>
<dbReference type="Pfam" id="PF14310">
    <property type="entry name" value="Fn3-like"/>
    <property type="match status" value="1"/>
</dbReference>
<comment type="similarity">
    <text evidence="4">Belongs to the glycosyl hydrolase 3 family.</text>
</comment>
<dbReference type="SUPFAM" id="SSF52279">
    <property type="entry name" value="Beta-D-glucan exohydrolase, C-terminal domain"/>
    <property type="match status" value="1"/>
</dbReference>
<evidence type="ECO:0000313" key="16">
    <source>
        <dbReference type="Proteomes" id="UP000054321"/>
    </source>
</evidence>
<evidence type="ECO:0000256" key="2">
    <source>
        <dbReference type="ARBA" id="ARBA00004613"/>
    </source>
</evidence>
<dbReference type="InterPro" id="IPR002772">
    <property type="entry name" value="Glyco_hydro_3_C"/>
</dbReference>
<evidence type="ECO:0000256" key="8">
    <source>
        <dbReference type="ARBA" id="ARBA00022801"/>
    </source>
</evidence>
<dbReference type="InterPro" id="IPR036881">
    <property type="entry name" value="Glyco_hydro_3_C_sf"/>
</dbReference>
<evidence type="ECO:0000259" key="14">
    <source>
        <dbReference type="PROSITE" id="PS51175"/>
    </source>
</evidence>
<keyword evidence="11" id="KW-0119">Carbohydrate metabolism</keyword>
<evidence type="ECO:0000313" key="15">
    <source>
        <dbReference type="EMBL" id="KIM94749.1"/>
    </source>
</evidence>
<dbReference type="PRINTS" id="PR00133">
    <property type="entry name" value="GLHYDRLASE3"/>
</dbReference>
<evidence type="ECO:0000256" key="13">
    <source>
        <dbReference type="ARBA" id="ARBA00023326"/>
    </source>
</evidence>
<dbReference type="InterPro" id="IPR036962">
    <property type="entry name" value="Glyco_hydro_3_N_sf"/>
</dbReference>
<evidence type="ECO:0000256" key="7">
    <source>
        <dbReference type="ARBA" id="ARBA00022729"/>
    </source>
</evidence>
<dbReference type="PANTHER" id="PTHR42715:SF28">
    <property type="entry name" value="BETA-GLUCOSIDASE L-RELATED"/>
    <property type="match status" value="1"/>
</dbReference>
<dbReference type="Gene3D" id="2.60.120.260">
    <property type="entry name" value="Galactose-binding domain-like"/>
    <property type="match status" value="1"/>
</dbReference>
<keyword evidence="10" id="KW-0325">Glycoprotein</keyword>
<dbReference type="GO" id="GO:0005576">
    <property type="term" value="C:extracellular region"/>
    <property type="evidence" value="ECO:0007669"/>
    <property type="project" value="UniProtKB-SubCell"/>
</dbReference>
<dbReference type="EC" id="3.2.1.21" evidence="5"/>
<reference evidence="15 16" key="1">
    <citation type="submission" date="2014-04" db="EMBL/GenBank/DDBJ databases">
        <authorList>
            <consortium name="DOE Joint Genome Institute"/>
            <person name="Kuo A."/>
            <person name="Martino E."/>
            <person name="Perotto S."/>
            <person name="Kohler A."/>
            <person name="Nagy L.G."/>
            <person name="Floudas D."/>
            <person name="Copeland A."/>
            <person name="Barry K.W."/>
            <person name="Cichocki N."/>
            <person name="Veneault-Fourrey C."/>
            <person name="LaButti K."/>
            <person name="Lindquist E.A."/>
            <person name="Lipzen A."/>
            <person name="Lundell T."/>
            <person name="Morin E."/>
            <person name="Murat C."/>
            <person name="Sun H."/>
            <person name="Tunlid A."/>
            <person name="Henrissat B."/>
            <person name="Grigoriev I.V."/>
            <person name="Hibbett D.S."/>
            <person name="Martin F."/>
            <person name="Nordberg H.P."/>
            <person name="Cantor M.N."/>
            <person name="Hua S.X."/>
        </authorList>
    </citation>
    <scope>NUCLEOTIDE SEQUENCE [LARGE SCALE GENOMIC DNA]</scope>
    <source>
        <strain evidence="15 16">Zn</strain>
    </source>
</reference>
<dbReference type="AlphaFoldDB" id="A0A0C3GTY0"/>
<evidence type="ECO:0000256" key="6">
    <source>
        <dbReference type="ARBA" id="ARBA00022525"/>
    </source>
</evidence>
<gene>
    <name evidence="15" type="ORF">OIDMADRAFT_45679</name>
</gene>
<protein>
    <recommendedName>
        <fullName evidence="5">beta-glucosidase</fullName>
        <ecNumber evidence="5">3.2.1.21</ecNumber>
    </recommendedName>
</protein>
<dbReference type="SMART" id="SM00606">
    <property type="entry name" value="CBD_IV"/>
    <property type="match status" value="1"/>
</dbReference>
<evidence type="ECO:0000256" key="5">
    <source>
        <dbReference type="ARBA" id="ARBA00012744"/>
    </source>
</evidence>
<keyword evidence="13" id="KW-0624">Polysaccharide degradation</keyword>
<keyword evidence="9" id="KW-0136">Cellulose degradation</keyword>
<keyword evidence="12" id="KW-0326">Glycosidase</keyword>
<dbReference type="InterPro" id="IPR013783">
    <property type="entry name" value="Ig-like_fold"/>
</dbReference>
<dbReference type="SMART" id="SM01217">
    <property type="entry name" value="Fn3_like"/>
    <property type="match status" value="1"/>
</dbReference>
<name>A0A0C3GTY0_OIDMZ</name>
<dbReference type="PROSITE" id="PS51175">
    <property type="entry name" value="CBM6"/>
    <property type="match status" value="1"/>
</dbReference>
<dbReference type="Pfam" id="PF00933">
    <property type="entry name" value="Glyco_hydro_3"/>
    <property type="match status" value="1"/>
</dbReference>
<dbReference type="InterPro" id="IPR008979">
    <property type="entry name" value="Galactose-bd-like_sf"/>
</dbReference>
<keyword evidence="6" id="KW-0964">Secreted</keyword>
<dbReference type="InterPro" id="IPR001764">
    <property type="entry name" value="Glyco_hydro_3_N"/>
</dbReference>
<evidence type="ECO:0000256" key="1">
    <source>
        <dbReference type="ARBA" id="ARBA00000448"/>
    </source>
</evidence>
<keyword evidence="7" id="KW-0732">Signal</keyword>
<dbReference type="PANTHER" id="PTHR42715">
    <property type="entry name" value="BETA-GLUCOSIDASE"/>
    <property type="match status" value="1"/>
</dbReference>
<dbReference type="GO" id="GO:0030245">
    <property type="term" value="P:cellulose catabolic process"/>
    <property type="evidence" value="ECO:0007669"/>
    <property type="project" value="UniProtKB-KW"/>
</dbReference>